<dbReference type="GO" id="GO:0016020">
    <property type="term" value="C:membrane"/>
    <property type="evidence" value="ECO:0007669"/>
    <property type="project" value="UniProtKB-UniRule"/>
</dbReference>
<proteinExistence type="predicted"/>
<evidence type="ECO:0000259" key="5">
    <source>
        <dbReference type="PROSITE" id="PS50924"/>
    </source>
</evidence>
<feature type="transmembrane region" description="Helical" evidence="2">
    <location>
        <begin position="172"/>
        <end position="193"/>
    </location>
</feature>
<dbReference type="OrthoDB" id="9813903at2"/>
<keyword evidence="2" id="KW-0812">Transmembrane</keyword>
<dbReference type="PROSITE" id="PS50887">
    <property type="entry name" value="GGDEF"/>
    <property type="match status" value="1"/>
</dbReference>
<dbReference type="Pfam" id="PF03707">
    <property type="entry name" value="MHYT"/>
    <property type="match status" value="3"/>
</dbReference>
<dbReference type="InterPro" id="IPR043128">
    <property type="entry name" value="Rev_trsase/Diguanyl_cyclase"/>
</dbReference>
<keyword evidence="7" id="KW-1185">Reference proteome</keyword>
<evidence type="ECO:0000313" key="6">
    <source>
        <dbReference type="EMBL" id="SDV48426.1"/>
    </source>
</evidence>
<dbReference type="SUPFAM" id="SSF141868">
    <property type="entry name" value="EAL domain-like"/>
    <property type="match status" value="1"/>
</dbReference>
<dbReference type="PROSITE" id="PS50924">
    <property type="entry name" value="MHYT"/>
    <property type="match status" value="1"/>
</dbReference>
<dbReference type="PANTHER" id="PTHR44757:SF2">
    <property type="entry name" value="BIOFILM ARCHITECTURE MAINTENANCE PROTEIN MBAA"/>
    <property type="match status" value="1"/>
</dbReference>
<dbReference type="PROSITE" id="PS50883">
    <property type="entry name" value="EAL"/>
    <property type="match status" value="1"/>
</dbReference>
<dbReference type="InterPro" id="IPR000160">
    <property type="entry name" value="GGDEF_dom"/>
</dbReference>
<feature type="domain" description="MHYT" evidence="5">
    <location>
        <begin position="6"/>
        <end position="199"/>
    </location>
</feature>
<dbReference type="AlphaFoldDB" id="A0A1H2PNX7"/>
<evidence type="ECO:0000256" key="2">
    <source>
        <dbReference type="PROSITE-ProRule" id="PRU00244"/>
    </source>
</evidence>
<reference evidence="7" key="1">
    <citation type="submission" date="2016-09" db="EMBL/GenBank/DDBJ databases">
        <authorList>
            <person name="Varghese N."/>
            <person name="Submissions S."/>
        </authorList>
    </citation>
    <scope>NUCLEOTIDE SEQUENCE [LARGE SCALE GENOMIC DNA]</scope>
    <source>
        <strain evidence="7">JS23</strain>
    </source>
</reference>
<dbReference type="GO" id="GO:0071111">
    <property type="term" value="F:cyclic-guanylate-specific phosphodiesterase activity"/>
    <property type="evidence" value="ECO:0007669"/>
    <property type="project" value="UniProtKB-EC"/>
</dbReference>
<gene>
    <name evidence="6" type="ORF">SAMN05216551_10582</name>
</gene>
<dbReference type="InterPro" id="IPR029787">
    <property type="entry name" value="Nucleotide_cyclase"/>
</dbReference>
<dbReference type="InterPro" id="IPR035919">
    <property type="entry name" value="EAL_sf"/>
</dbReference>
<comment type="catalytic activity">
    <reaction evidence="1">
        <text>3',3'-c-di-GMP + H2O = 5'-phosphoguanylyl(3'-&gt;5')guanosine + H(+)</text>
        <dbReference type="Rhea" id="RHEA:24902"/>
        <dbReference type="ChEBI" id="CHEBI:15377"/>
        <dbReference type="ChEBI" id="CHEBI:15378"/>
        <dbReference type="ChEBI" id="CHEBI:58754"/>
        <dbReference type="ChEBI" id="CHEBI:58805"/>
        <dbReference type="EC" id="3.1.4.52"/>
    </reaction>
    <physiologicalReaction direction="left-to-right" evidence="1">
        <dbReference type="Rhea" id="RHEA:24903"/>
    </physiologicalReaction>
</comment>
<evidence type="ECO:0000259" key="3">
    <source>
        <dbReference type="PROSITE" id="PS50883"/>
    </source>
</evidence>
<protein>
    <submittedName>
        <fullName evidence="6">Diguanylate cyclase (GGDEF) domain-containing protein</fullName>
    </submittedName>
</protein>
<organism evidence="6 7">
    <name type="scientific">Chitinasiproducens palmae</name>
    <dbReference type="NCBI Taxonomy" id="1770053"/>
    <lineage>
        <taxon>Bacteria</taxon>
        <taxon>Pseudomonadati</taxon>
        <taxon>Pseudomonadota</taxon>
        <taxon>Betaproteobacteria</taxon>
        <taxon>Burkholderiales</taxon>
        <taxon>Burkholderiaceae</taxon>
        <taxon>Chitinasiproducens</taxon>
    </lineage>
</organism>
<dbReference type="RefSeq" id="WP_091907571.1">
    <property type="nucleotide sequence ID" value="NZ_FNLO01000005.1"/>
</dbReference>
<sequence>MYPGSYDSLLVLLSFMVAVMAAYTTLDMARRLATMRGRAVRWWLAGGAVAMGLGTWSMHFVGMLAFSLPVPLGYDPLVTLLALAIGIGAAGLALWVVAQPVVPPLRLALGALAMGASIAGTHYMGMAAMRMDPAIEYGRWQVVLSVAIAIVASGIALWMTFHLVQRVLYPRLVKFAASLLMAAAIAGMHYTGMSAAHFRVGSVCGAVSSVTSNWLALSIIVVTVAVLAISLVASIFDVRLETRTAALAASLAEANRELTYLALHDNLTKLPNRRLLEDRLDQAISSARRGGRRFSLMFLDLDGFKAINDAFGHHVGDMLLVGVADRLKRIVRDQDTVARLGGDEFILLFDITEPTDAATVAERIVVAVREAFEIANHRLRVSASVGIVVYPENGDQARTLLANADAAMYHSKALGRNCYCFFEDSMNANVREQLELIQDLRESVDRQELVLHYQPKVVAPAGPVIGAEALLRWQHPTRGLLLPDKFIHLAEKSGLIVPIGEWVLNEACRQARVWRDAGWRDWTMAVNVSSLQFSNAGLIPSVRTALARHELPPDALVLEITEMTAMRNVDDSRTVLEELTAMGVRISIDDFGTGYSSLLHLKRLPATELKIDRGFVRDLEHDSEDAAIVSAIVALGRTLNLTIVAEGVETNAQQTLLTRLGCSFLQGFLLGHPVPAEDFAHGTPTQGA</sequence>
<dbReference type="SMART" id="SM00267">
    <property type="entry name" value="GGDEF"/>
    <property type="match status" value="1"/>
</dbReference>
<feature type="domain" description="EAL" evidence="3">
    <location>
        <begin position="433"/>
        <end position="687"/>
    </location>
</feature>
<dbReference type="InterPro" id="IPR001633">
    <property type="entry name" value="EAL_dom"/>
</dbReference>
<feature type="transmembrane region" description="Helical" evidence="2">
    <location>
        <begin position="6"/>
        <end position="26"/>
    </location>
</feature>
<dbReference type="SMART" id="SM00052">
    <property type="entry name" value="EAL"/>
    <property type="match status" value="1"/>
</dbReference>
<dbReference type="PANTHER" id="PTHR44757">
    <property type="entry name" value="DIGUANYLATE CYCLASE DGCP"/>
    <property type="match status" value="1"/>
</dbReference>
<evidence type="ECO:0000256" key="1">
    <source>
        <dbReference type="ARBA" id="ARBA00051114"/>
    </source>
</evidence>
<feature type="transmembrane region" description="Helical" evidence="2">
    <location>
        <begin position="213"/>
        <end position="236"/>
    </location>
</feature>
<dbReference type="GO" id="GO:0071732">
    <property type="term" value="P:cellular response to nitric oxide"/>
    <property type="evidence" value="ECO:0007669"/>
    <property type="project" value="UniProtKB-ARBA"/>
</dbReference>
<feature type="transmembrane region" description="Helical" evidence="2">
    <location>
        <begin position="105"/>
        <end position="125"/>
    </location>
</feature>
<dbReference type="STRING" id="1770053.SAMN05216551_10582"/>
<dbReference type="FunFam" id="3.30.70.270:FF:000001">
    <property type="entry name" value="Diguanylate cyclase domain protein"/>
    <property type="match status" value="1"/>
</dbReference>
<feature type="transmembrane region" description="Helical" evidence="2">
    <location>
        <begin position="42"/>
        <end position="65"/>
    </location>
</feature>
<dbReference type="InterPro" id="IPR005330">
    <property type="entry name" value="MHYT_dom"/>
</dbReference>
<accession>A0A1H2PNX7</accession>
<keyword evidence="2" id="KW-0472">Membrane</keyword>
<dbReference type="Pfam" id="PF00563">
    <property type="entry name" value="EAL"/>
    <property type="match status" value="1"/>
</dbReference>
<dbReference type="Proteomes" id="UP000243719">
    <property type="component" value="Unassembled WGS sequence"/>
</dbReference>
<dbReference type="EMBL" id="FNLO01000005">
    <property type="protein sequence ID" value="SDV48426.1"/>
    <property type="molecule type" value="Genomic_DNA"/>
</dbReference>
<evidence type="ECO:0000313" key="7">
    <source>
        <dbReference type="Proteomes" id="UP000243719"/>
    </source>
</evidence>
<dbReference type="CDD" id="cd01948">
    <property type="entry name" value="EAL"/>
    <property type="match status" value="1"/>
</dbReference>
<name>A0A1H2PNX7_9BURK</name>
<dbReference type="SUPFAM" id="SSF55073">
    <property type="entry name" value="Nucleotide cyclase"/>
    <property type="match status" value="1"/>
</dbReference>
<dbReference type="InterPro" id="IPR052155">
    <property type="entry name" value="Biofilm_reg_signaling"/>
</dbReference>
<dbReference type="Gene3D" id="3.30.70.270">
    <property type="match status" value="1"/>
</dbReference>
<dbReference type="FunFam" id="3.20.20.450:FF:000001">
    <property type="entry name" value="Cyclic di-GMP phosphodiesterase yahA"/>
    <property type="match status" value="1"/>
</dbReference>
<dbReference type="Gene3D" id="3.20.20.450">
    <property type="entry name" value="EAL domain"/>
    <property type="match status" value="1"/>
</dbReference>
<dbReference type="NCBIfam" id="TIGR00254">
    <property type="entry name" value="GGDEF"/>
    <property type="match status" value="1"/>
</dbReference>
<dbReference type="Pfam" id="PF00990">
    <property type="entry name" value="GGDEF"/>
    <property type="match status" value="1"/>
</dbReference>
<feature type="domain" description="GGDEF" evidence="4">
    <location>
        <begin position="292"/>
        <end position="424"/>
    </location>
</feature>
<evidence type="ECO:0000259" key="4">
    <source>
        <dbReference type="PROSITE" id="PS50887"/>
    </source>
</evidence>
<dbReference type="CDD" id="cd01949">
    <property type="entry name" value="GGDEF"/>
    <property type="match status" value="1"/>
</dbReference>
<feature type="transmembrane region" description="Helical" evidence="2">
    <location>
        <begin position="137"/>
        <end position="160"/>
    </location>
</feature>
<keyword evidence="2" id="KW-1133">Transmembrane helix</keyword>
<feature type="transmembrane region" description="Helical" evidence="2">
    <location>
        <begin position="77"/>
        <end position="98"/>
    </location>
</feature>